<dbReference type="OrthoDB" id="6717927at2"/>
<dbReference type="AlphaFoldDB" id="A0A0M5MJY5"/>
<evidence type="ECO:0000313" key="1">
    <source>
        <dbReference type="EMBL" id="ALF60300.1"/>
    </source>
</evidence>
<dbReference type="EMBL" id="CP012678">
    <property type="protein sequence ID" value="ALF60300.1"/>
    <property type="molecule type" value="Genomic_DNA"/>
</dbReference>
<dbReference type="KEGG" id="pur:AOC03_09845"/>
<keyword evidence="2" id="KW-1185">Reference proteome</keyword>
<organism evidence="1 2">
    <name type="scientific">Psychrobacter urativorans</name>
    <dbReference type="NCBI Taxonomy" id="45610"/>
    <lineage>
        <taxon>Bacteria</taxon>
        <taxon>Pseudomonadati</taxon>
        <taxon>Pseudomonadota</taxon>
        <taxon>Gammaproteobacteria</taxon>
        <taxon>Moraxellales</taxon>
        <taxon>Moraxellaceae</taxon>
        <taxon>Psychrobacter</taxon>
    </lineage>
</organism>
<protein>
    <submittedName>
        <fullName evidence="1">Uncharacterized protein</fullName>
    </submittedName>
</protein>
<sequence length="84" mass="9961">MSHKNWDNVRDHRLYGYMNQKELDAFLEAMRLRDIGQQATAVRLFVSEMSEQVIINHRQNQFKPQQIIIPTVNYHFPGGKFTVN</sequence>
<accession>A0A0M5MJY5</accession>
<proteinExistence type="predicted"/>
<name>A0A0M5MJY5_9GAMM</name>
<dbReference type="RefSeq" id="WP_062535556.1">
    <property type="nucleotide sequence ID" value="NZ_CP012678.1"/>
</dbReference>
<gene>
    <name evidence="1" type="ORF">AOC03_09845</name>
</gene>
<dbReference type="STRING" id="45610.AOC03_09845"/>
<reference evidence="1 2" key="1">
    <citation type="submission" date="2015-09" db="EMBL/GenBank/DDBJ databases">
        <title>Complete genome of Psychrobacter urativorans R10.10B.</title>
        <authorList>
            <person name="See-Too W.S."/>
            <person name="Chan K.G."/>
        </authorList>
    </citation>
    <scope>NUCLEOTIDE SEQUENCE [LARGE SCALE GENOMIC DNA]</scope>
    <source>
        <strain evidence="1 2">R10.10B</strain>
    </source>
</reference>
<dbReference type="Proteomes" id="UP000059847">
    <property type="component" value="Chromosome"/>
</dbReference>
<evidence type="ECO:0000313" key="2">
    <source>
        <dbReference type="Proteomes" id="UP000059847"/>
    </source>
</evidence>